<gene>
    <name evidence="1" type="ORF">QBZ16_000508</name>
</gene>
<dbReference type="AlphaFoldDB" id="A0AAD9MIT9"/>
<sequence>MQRLQGLQASLLRHFRQVLTKGMATDVSAVAEASNSPAKALTGRQEHVRFVTPQNKRRNFARRVLARQLQVAREARERQKNTTRNLQERDAKRIERWRQRAAWKAEALAAESA</sequence>
<keyword evidence="2" id="KW-1185">Reference proteome</keyword>
<protein>
    <submittedName>
        <fullName evidence="1">Uncharacterized protein</fullName>
    </submittedName>
</protein>
<comment type="caution">
    <text evidence="1">The sequence shown here is derived from an EMBL/GenBank/DDBJ whole genome shotgun (WGS) entry which is preliminary data.</text>
</comment>
<name>A0AAD9MIT9_PROWI</name>
<proteinExistence type="predicted"/>
<reference evidence="1" key="1">
    <citation type="submission" date="2021-01" db="EMBL/GenBank/DDBJ databases">
        <authorList>
            <person name="Eckstrom K.M.E."/>
        </authorList>
    </citation>
    <scope>NUCLEOTIDE SEQUENCE</scope>
    <source>
        <strain evidence="1">UVCC 0001</strain>
    </source>
</reference>
<evidence type="ECO:0000313" key="2">
    <source>
        <dbReference type="Proteomes" id="UP001255856"/>
    </source>
</evidence>
<organism evidence="1 2">
    <name type="scientific">Prototheca wickerhamii</name>
    <dbReference type="NCBI Taxonomy" id="3111"/>
    <lineage>
        <taxon>Eukaryota</taxon>
        <taxon>Viridiplantae</taxon>
        <taxon>Chlorophyta</taxon>
        <taxon>core chlorophytes</taxon>
        <taxon>Trebouxiophyceae</taxon>
        <taxon>Chlorellales</taxon>
        <taxon>Chlorellaceae</taxon>
        <taxon>Prototheca</taxon>
    </lineage>
</organism>
<evidence type="ECO:0000313" key="1">
    <source>
        <dbReference type="EMBL" id="KAK2080654.1"/>
    </source>
</evidence>
<dbReference type="Proteomes" id="UP001255856">
    <property type="component" value="Unassembled WGS sequence"/>
</dbReference>
<accession>A0AAD9MIT9</accession>
<dbReference type="EMBL" id="JASFZW010000001">
    <property type="protein sequence ID" value="KAK2080654.1"/>
    <property type="molecule type" value="Genomic_DNA"/>
</dbReference>